<protein>
    <submittedName>
        <fullName evidence="3">Uncharacterized protein</fullName>
    </submittedName>
</protein>
<name>A0AAD5K0L0_9FUNG</name>
<feature type="transmembrane region" description="Helical" evidence="2">
    <location>
        <begin position="155"/>
        <end position="175"/>
    </location>
</feature>
<feature type="region of interest" description="Disordered" evidence="1">
    <location>
        <begin position="361"/>
        <end position="414"/>
    </location>
</feature>
<proteinExistence type="predicted"/>
<feature type="compositionally biased region" description="Basic and acidic residues" evidence="1">
    <location>
        <begin position="374"/>
        <end position="386"/>
    </location>
</feature>
<dbReference type="Proteomes" id="UP001209540">
    <property type="component" value="Unassembled WGS sequence"/>
</dbReference>
<keyword evidence="2" id="KW-1133">Transmembrane helix</keyword>
<sequence>MFWSRSNPLFKTNDSIITLALVSAEAIIICFLEGFVVMNHLNLVSNCSMDRNGEGVSESDLIYHSLFIVAQVFQVLLCVDALYQKNTAQLITLVAFGFLVVGYGGIQLEQHMILEEVGCGEIELWNPVEARWPDTEAGQQAAISYYRSKMLPLEYTIIALIPSFFLVIGFFAWRLRKEFAWDNYRNFSADMRIRNALIITSVLLTLLKLDFYFVFSYAAQLIPSQKLQYDETIAETILVFILGALGLSVAMLAVYRENMIMMGSFILGCVAAFAYLLYTLVRITIPRTGPLDPYQFTRRFLIFTVVVTMALTLLTMSVAIKAFLNLKNGIRIFSHKSAQKDNQKHHTGLPIDQSSSIDEMEMGDQQHSQQGFIKQDKTLLEGHSDDNGYQYQDGNNNHASSRRHPPNDDMWTIE</sequence>
<dbReference type="PANTHER" id="PTHR34391">
    <property type="entry name" value="UPF0658 GOLGI APPARATUS MEMBRANE PROTEIN C1952.10C-RELATED"/>
    <property type="match status" value="1"/>
</dbReference>
<evidence type="ECO:0000256" key="1">
    <source>
        <dbReference type="SAM" id="MobiDB-lite"/>
    </source>
</evidence>
<accession>A0AAD5K0L0</accession>
<keyword evidence="4" id="KW-1185">Reference proteome</keyword>
<feature type="transmembrane region" description="Helical" evidence="2">
    <location>
        <begin position="262"/>
        <end position="281"/>
    </location>
</feature>
<evidence type="ECO:0000313" key="3">
    <source>
        <dbReference type="EMBL" id="KAI9263446.1"/>
    </source>
</evidence>
<feature type="transmembrane region" description="Helical" evidence="2">
    <location>
        <begin position="16"/>
        <end position="41"/>
    </location>
</feature>
<feature type="transmembrane region" description="Helical" evidence="2">
    <location>
        <begin position="301"/>
        <end position="324"/>
    </location>
</feature>
<reference evidence="3" key="1">
    <citation type="journal article" date="2022" name="IScience">
        <title>Evolution of zygomycete secretomes and the origins of terrestrial fungal ecologies.</title>
        <authorList>
            <person name="Chang Y."/>
            <person name="Wang Y."/>
            <person name="Mondo S."/>
            <person name="Ahrendt S."/>
            <person name="Andreopoulos W."/>
            <person name="Barry K."/>
            <person name="Beard J."/>
            <person name="Benny G.L."/>
            <person name="Blankenship S."/>
            <person name="Bonito G."/>
            <person name="Cuomo C."/>
            <person name="Desiro A."/>
            <person name="Gervers K.A."/>
            <person name="Hundley H."/>
            <person name="Kuo A."/>
            <person name="LaButti K."/>
            <person name="Lang B.F."/>
            <person name="Lipzen A."/>
            <person name="O'Donnell K."/>
            <person name="Pangilinan J."/>
            <person name="Reynolds N."/>
            <person name="Sandor L."/>
            <person name="Smith M.E."/>
            <person name="Tsang A."/>
            <person name="Grigoriev I.V."/>
            <person name="Stajich J.E."/>
            <person name="Spatafora J.W."/>
        </authorList>
    </citation>
    <scope>NUCLEOTIDE SEQUENCE</scope>
    <source>
        <strain evidence="3">RSA 2281</strain>
    </source>
</reference>
<dbReference type="InterPro" id="IPR040410">
    <property type="entry name" value="UPF0658_Golgi"/>
</dbReference>
<keyword evidence="2" id="KW-0472">Membrane</keyword>
<comment type="caution">
    <text evidence="3">The sequence shown here is derived from an EMBL/GenBank/DDBJ whole genome shotgun (WGS) entry which is preliminary data.</text>
</comment>
<reference evidence="3" key="2">
    <citation type="submission" date="2023-02" db="EMBL/GenBank/DDBJ databases">
        <authorList>
            <consortium name="DOE Joint Genome Institute"/>
            <person name="Mondo S.J."/>
            <person name="Chang Y."/>
            <person name="Wang Y."/>
            <person name="Ahrendt S."/>
            <person name="Andreopoulos W."/>
            <person name="Barry K."/>
            <person name="Beard J."/>
            <person name="Benny G.L."/>
            <person name="Blankenship S."/>
            <person name="Bonito G."/>
            <person name="Cuomo C."/>
            <person name="Desiro A."/>
            <person name="Gervers K.A."/>
            <person name="Hundley H."/>
            <person name="Kuo A."/>
            <person name="LaButti K."/>
            <person name="Lang B.F."/>
            <person name="Lipzen A."/>
            <person name="O'Donnell K."/>
            <person name="Pangilinan J."/>
            <person name="Reynolds N."/>
            <person name="Sandor L."/>
            <person name="Smith M.W."/>
            <person name="Tsang A."/>
            <person name="Grigoriev I.V."/>
            <person name="Stajich J.E."/>
            <person name="Spatafora J.W."/>
        </authorList>
    </citation>
    <scope>NUCLEOTIDE SEQUENCE</scope>
    <source>
        <strain evidence="3">RSA 2281</strain>
    </source>
</reference>
<feature type="transmembrane region" description="Helical" evidence="2">
    <location>
        <begin position="237"/>
        <end position="255"/>
    </location>
</feature>
<gene>
    <name evidence="3" type="ORF">BDA99DRAFT_510222</name>
</gene>
<dbReference type="AlphaFoldDB" id="A0AAD5K0L0"/>
<dbReference type="GO" id="GO:0005794">
    <property type="term" value="C:Golgi apparatus"/>
    <property type="evidence" value="ECO:0007669"/>
    <property type="project" value="TreeGrafter"/>
</dbReference>
<feature type="transmembrane region" description="Helical" evidence="2">
    <location>
        <begin position="196"/>
        <end position="217"/>
    </location>
</feature>
<dbReference type="EMBL" id="JAIXMP010000013">
    <property type="protein sequence ID" value="KAI9263446.1"/>
    <property type="molecule type" value="Genomic_DNA"/>
</dbReference>
<dbReference type="PANTHER" id="PTHR34391:SF1">
    <property type="entry name" value="UPF0658 GOLGI APPARATUS MEMBRANE PROTEIN C1952.10C-RELATED"/>
    <property type="match status" value="1"/>
</dbReference>
<feature type="transmembrane region" description="Helical" evidence="2">
    <location>
        <begin position="90"/>
        <end position="106"/>
    </location>
</feature>
<organism evidence="3 4">
    <name type="scientific">Phascolomyces articulosus</name>
    <dbReference type="NCBI Taxonomy" id="60185"/>
    <lineage>
        <taxon>Eukaryota</taxon>
        <taxon>Fungi</taxon>
        <taxon>Fungi incertae sedis</taxon>
        <taxon>Mucoromycota</taxon>
        <taxon>Mucoromycotina</taxon>
        <taxon>Mucoromycetes</taxon>
        <taxon>Mucorales</taxon>
        <taxon>Lichtheimiaceae</taxon>
        <taxon>Phascolomyces</taxon>
    </lineage>
</organism>
<keyword evidence="2" id="KW-0812">Transmembrane</keyword>
<feature type="transmembrane region" description="Helical" evidence="2">
    <location>
        <begin position="61"/>
        <end position="83"/>
    </location>
</feature>
<evidence type="ECO:0000256" key="2">
    <source>
        <dbReference type="SAM" id="Phobius"/>
    </source>
</evidence>
<evidence type="ECO:0000313" key="4">
    <source>
        <dbReference type="Proteomes" id="UP001209540"/>
    </source>
</evidence>
<feature type="compositionally biased region" description="Polar residues" evidence="1">
    <location>
        <begin position="387"/>
        <end position="399"/>
    </location>
</feature>